<dbReference type="AlphaFoldDB" id="A0A915PKW6"/>
<accession>A0A915PKW6</accession>
<proteinExistence type="predicted"/>
<protein>
    <submittedName>
        <fullName evidence="2">Uncharacterized protein</fullName>
    </submittedName>
</protein>
<evidence type="ECO:0000313" key="1">
    <source>
        <dbReference type="Proteomes" id="UP000887581"/>
    </source>
</evidence>
<reference evidence="2" key="1">
    <citation type="submission" date="2022-11" db="UniProtKB">
        <authorList>
            <consortium name="WormBaseParasite"/>
        </authorList>
    </citation>
    <scope>IDENTIFICATION</scope>
</reference>
<keyword evidence="1" id="KW-1185">Reference proteome</keyword>
<name>A0A915PKW6_9BILA</name>
<organism evidence="1 2">
    <name type="scientific">Setaria digitata</name>
    <dbReference type="NCBI Taxonomy" id="48799"/>
    <lineage>
        <taxon>Eukaryota</taxon>
        <taxon>Metazoa</taxon>
        <taxon>Ecdysozoa</taxon>
        <taxon>Nematoda</taxon>
        <taxon>Chromadorea</taxon>
        <taxon>Rhabditida</taxon>
        <taxon>Spirurina</taxon>
        <taxon>Spiruromorpha</taxon>
        <taxon>Filarioidea</taxon>
        <taxon>Setariidae</taxon>
        <taxon>Setaria</taxon>
    </lineage>
</organism>
<sequence length="85" mass="9935">MIIDNFKEIDYNNAKEEEEMCRKCRKEVHIASRLDVLDKIIIFMAAVIEPFIRLFRPSTPKAISKICFASKAAKEEKKSLEITTW</sequence>
<dbReference type="Proteomes" id="UP000887581">
    <property type="component" value="Unplaced"/>
</dbReference>
<evidence type="ECO:0000313" key="2">
    <source>
        <dbReference type="WBParaSite" id="sdigi.contig131.g4956.t1"/>
    </source>
</evidence>
<dbReference type="WBParaSite" id="sdigi.contig131.g4956.t1">
    <property type="protein sequence ID" value="sdigi.contig131.g4956.t1"/>
    <property type="gene ID" value="sdigi.contig131.g4956"/>
</dbReference>